<evidence type="ECO:0000313" key="2">
    <source>
        <dbReference type="EMBL" id="MCP1168398.1"/>
    </source>
</evidence>
<keyword evidence="3" id="KW-1185">Reference proteome</keyword>
<comment type="caution">
    <text evidence="2">The sequence shown here is derived from an EMBL/GenBank/DDBJ whole genome shotgun (WGS) entry which is preliminary data.</text>
</comment>
<dbReference type="PANTHER" id="PTHR43685">
    <property type="entry name" value="GLYCOSYLTRANSFERASE"/>
    <property type="match status" value="1"/>
</dbReference>
<evidence type="ECO:0000259" key="1">
    <source>
        <dbReference type="Pfam" id="PF00535"/>
    </source>
</evidence>
<proteinExistence type="predicted"/>
<evidence type="ECO:0000313" key="3">
    <source>
        <dbReference type="Proteomes" id="UP001139477"/>
    </source>
</evidence>
<organism evidence="2 3">
    <name type="scientific">Limimaricola litoreus</name>
    <dbReference type="NCBI Taxonomy" id="2955316"/>
    <lineage>
        <taxon>Bacteria</taxon>
        <taxon>Pseudomonadati</taxon>
        <taxon>Pseudomonadota</taxon>
        <taxon>Alphaproteobacteria</taxon>
        <taxon>Rhodobacterales</taxon>
        <taxon>Paracoccaceae</taxon>
        <taxon>Limimaricola</taxon>
    </lineage>
</organism>
<dbReference type="AlphaFoldDB" id="A0A9X2FVI0"/>
<reference evidence="2" key="1">
    <citation type="submission" date="2022-06" db="EMBL/GenBank/DDBJ databases">
        <title>Limimaricola sediminis sp. nov., isolated from an intertidal sediment.</title>
        <authorList>
            <person name="Shao X."/>
        </authorList>
    </citation>
    <scope>NUCLEOTIDE SEQUENCE</scope>
    <source>
        <strain evidence="2">ASW11-118</strain>
    </source>
</reference>
<dbReference type="Gene3D" id="3.90.550.10">
    <property type="entry name" value="Spore Coat Polysaccharide Biosynthesis Protein SpsA, Chain A"/>
    <property type="match status" value="1"/>
</dbReference>
<dbReference type="CDD" id="cd00761">
    <property type="entry name" value="Glyco_tranf_GTA_type"/>
    <property type="match status" value="1"/>
</dbReference>
<accession>A0A9X2FVI0</accession>
<feature type="domain" description="Glycosyltransferase 2-like" evidence="1">
    <location>
        <begin position="8"/>
        <end position="116"/>
    </location>
</feature>
<dbReference type="EMBL" id="JAMYXC010000112">
    <property type="protein sequence ID" value="MCP1168398.1"/>
    <property type="molecule type" value="Genomic_DNA"/>
</dbReference>
<dbReference type="InterPro" id="IPR029044">
    <property type="entry name" value="Nucleotide-diphossugar_trans"/>
</dbReference>
<dbReference type="RefSeq" id="WP_253331270.1">
    <property type="nucleotide sequence ID" value="NZ_JAMYXC010000112.1"/>
</dbReference>
<protein>
    <submittedName>
        <fullName evidence="2">Glycosyltransferase family 2 protein</fullName>
    </submittedName>
</protein>
<sequence length="317" mass="35083">MRYGDLVSVIVPLHNRAHLLRRSVGSLISQSYRNLEILLIDDCSTDDPAAVVAALDDPRVKLIRRERNGGASAARNTGIALAQGEMIAFHDSDDICVFDKIEKQVEALTALPEEYIGVYTVALFYGQAEEADYAGITSHLRPTPGSSPLSGDMYRRTVAGNAMNLPTMLLRRSAVEAAGGLDERLGNNNDWDLALRLTRLGKFHFIPEPLYLVPSPVRAAGNAGRISKSQKFHAKSFAFVTGKLRRGGERSPDLAKHYSTAGGLLLRERRPRFARRYLRAALGITPLHMRSLRLYAMSFLPGLYPALRRIRSRASSR</sequence>
<name>A0A9X2FVI0_9RHOB</name>
<dbReference type="Proteomes" id="UP001139477">
    <property type="component" value="Unassembled WGS sequence"/>
</dbReference>
<dbReference type="Pfam" id="PF00535">
    <property type="entry name" value="Glycos_transf_2"/>
    <property type="match status" value="1"/>
</dbReference>
<gene>
    <name evidence="2" type="ORF">NHG85_07640</name>
</gene>
<dbReference type="PANTHER" id="PTHR43685:SF11">
    <property type="entry name" value="GLYCOSYLTRANSFERASE TAGX-RELATED"/>
    <property type="match status" value="1"/>
</dbReference>
<dbReference type="SUPFAM" id="SSF53448">
    <property type="entry name" value="Nucleotide-diphospho-sugar transferases"/>
    <property type="match status" value="1"/>
</dbReference>
<dbReference type="InterPro" id="IPR050834">
    <property type="entry name" value="Glycosyltransf_2"/>
</dbReference>
<dbReference type="InterPro" id="IPR001173">
    <property type="entry name" value="Glyco_trans_2-like"/>
</dbReference>